<organism evidence="1 2">
    <name type="scientific">Lucilia cuprina</name>
    <name type="common">Green bottle fly</name>
    <name type="synonym">Australian sheep blowfly</name>
    <dbReference type="NCBI Taxonomy" id="7375"/>
    <lineage>
        <taxon>Eukaryota</taxon>
        <taxon>Metazoa</taxon>
        <taxon>Ecdysozoa</taxon>
        <taxon>Arthropoda</taxon>
        <taxon>Hexapoda</taxon>
        <taxon>Insecta</taxon>
        <taxon>Pterygota</taxon>
        <taxon>Neoptera</taxon>
        <taxon>Endopterygota</taxon>
        <taxon>Diptera</taxon>
        <taxon>Brachycera</taxon>
        <taxon>Muscomorpha</taxon>
        <taxon>Oestroidea</taxon>
        <taxon>Calliphoridae</taxon>
        <taxon>Luciliinae</taxon>
        <taxon>Lucilia</taxon>
    </lineage>
</organism>
<dbReference type="OrthoDB" id="8067290at2759"/>
<evidence type="ECO:0000313" key="1">
    <source>
        <dbReference type="EMBL" id="KNC23347.1"/>
    </source>
</evidence>
<protein>
    <submittedName>
        <fullName evidence="1">Uncharacterized protein</fullName>
    </submittedName>
</protein>
<evidence type="ECO:0000313" key="2">
    <source>
        <dbReference type="Proteomes" id="UP000037069"/>
    </source>
</evidence>
<dbReference type="EMBL" id="JRES01001363">
    <property type="protein sequence ID" value="KNC23347.1"/>
    <property type="molecule type" value="Genomic_DNA"/>
</dbReference>
<sequence>MKCEIQEKFEYFCETFKKRKVSANVEQNLPSFEIPRESLAEKLKQWFIENKPTIECTNSLLKILKSEQLNVPTSVNGLLGKTIKCVERTVSPGTYVHIGLKQQLEKLAKPIESLKLSEIEVDIGVDGLPIFQYSGIILFITNGL</sequence>
<gene>
    <name evidence="1" type="ORF">FF38_01338</name>
</gene>
<reference evidence="1 2" key="1">
    <citation type="journal article" date="2015" name="Nat. Commun.">
        <title>Lucilia cuprina genome unlocks parasitic fly biology to underpin future interventions.</title>
        <authorList>
            <person name="Anstead C.A."/>
            <person name="Korhonen P.K."/>
            <person name="Young N.D."/>
            <person name="Hall R.S."/>
            <person name="Jex A.R."/>
            <person name="Murali S.C."/>
            <person name="Hughes D.S."/>
            <person name="Lee S.F."/>
            <person name="Perry T."/>
            <person name="Stroehlein A.J."/>
            <person name="Ansell B.R."/>
            <person name="Breugelmans B."/>
            <person name="Hofmann A."/>
            <person name="Qu J."/>
            <person name="Dugan S."/>
            <person name="Lee S.L."/>
            <person name="Chao H."/>
            <person name="Dinh H."/>
            <person name="Han Y."/>
            <person name="Doddapaneni H.V."/>
            <person name="Worley K.C."/>
            <person name="Muzny D.M."/>
            <person name="Ioannidis P."/>
            <person name="Waterhouse R.M."/>
            <person name="Zdobnov E.M."/>
            <person name="James P.J."/>
            <person name="Bagnall N.H."/>
            <person name="Kotze A.C."/>
            <person name="Gibbs R.A."/>
            <person name="Richards S."/>
            <person name="Batterham P."/>
            <person name="Gasser R.B."/>
        </authorList>
    </citation>
    <scope>NUCLEOTIDE SEQUENCE [LARGE SCALE GENOMIC DNA]</scope>
    <source>
        <strain evidence="1 2">LS</strain>
        <tissue evidence="1">Full body</tissue>
    </source>
</reference>
<name>A0A0L0BTH4_LUCCU</name>
<dbReference type="AlphaFoldDB" id="A0A0L0BTH4"/>
<dbReference type="Proteomes" id="UP000037069">
    <property type="component" value="Unassembled WGS sequence"/>
</dbReference>
<comment type="caution">
    <text evidence="1">The sequence shown here is derived from an EMBL/GenBank/DDBJ whole genome shotgun (WGS) entry which is preliminary data.</text>
</comment>
<keyword evidence="2" id="KW-1185">Reference proteome</keyword>
<accession>A0A0L0BTH4</accession>
<proteinExistence type="predicted"/>